<feature type="region of interest" description="Disordered" evidence="4">
    <location>
        <begin position="774"/>
        <end position="845"/>
    </location>
</feature>
<dbReference type="GO" id="GO:0005543">
    <property type="term" value="F:phospholipid binding"/>
    <property type="evidence" value="ECO:0007669"/>
    <property type="project" value="InterPro"/>
</dbReference>
<dbReference type="SUPFAM" id="SSF50729">
    <property type="entry name" value="PH domain-like"/>
    <property type="match status" value="1"/>
</dbReference>
<dbReference type="SMART" id="SM00222">
    <property type="entry name" value="Sec7"/>
    <property type="match status" value="1"/>
</dbReference>
<evidence type="ECO:0000256" key="3">
    <source>
        <dbReference type="ARBA" id="ARBA00023136"/>
    </source>
</evidence>
<dbReference type="PROSITE" id="PS50190">
    <property type="entry name" value="SEC7"/>
    <property type="match status" value="1"/>
</dbReference>
<dbReference type="Pfam" id="PF15410">
    <property type="entry name" value="PH_9"/>
    <property type="match status" value="1"/>
</dbReference>
<dbReference type="PANTHER" id="PTHR10663:SF373">
    <property type="entry name" value="PH AND SEC7 DOMAIN-CONTAINING PROTEIN C11E3.11C"/>
    <property type="match status" value="1"/>
</dbReference>
<feature type="compositionally biased region" description="Basic and acidic residues" evidence="4">
    <location>
        <begin position="613"/>
        <end position="625"/>
    </location>
</feature>
<feature type="compositionally biased region" description="Polar residues" evidence="4">
    <location>
        <begin position="507"/>
        <end position="524"/>
    </location>
</feature>
<dbReference type="SMART" id="SM00233">
    <property type="entry name" value="PH"/>
    <property type="match status" value="1"/>
</dbReference>
<accession>A0A9P6PTD2</accession>
<reference evidence="7" key="1">
    <citation type="journal article" date="2020" name="Fungal Divers.">
        <title>Resolving the Mortierellaceae phylogeny through synthesis of multi-gene phylogenetics and phylogenomics.</title>
        <authorList>
            <person name="Vandepol N."/>
            <person name="Liber J."/>
            <person name="Desiro A."/>
            <person name="Na H."/>
            <person name="Kennedy M."/>
            <person name="Barry K."/>
            <person name="Grigoriev I.V."/>
            <person name="Miller A.N."/>
            <person name="O'Donnell K."/>
            <person name="Stajich J.E."/>
            <person name="Bonito G."/>
        </authorList>
    </citation>
    <scope>NUCLEOTIDE SEQUENCE</scope>
    <source>
        <strain evidence="7">KOD948</strain>
    </source>
</reference>
<comment type="caution">
    <text evidence="7">The sequence shown here is derived from an EMBL/GenBank/DDBJ whole genome shotgun (WGS) entry which is preliminary data.</text>
</comment>
<dbReference type="PRINTS" id="PR00683">
    <property type="entry name" value="SPECTRINPH"/>
</dbReference>
<feature type="domain" description="PH" evidence="5">
    <location>
        <begin position="1080"/>
        <end position="1195"/>
    </location>
</feature>
<feature type="region of interest" description="Disordered" evidence="4">
    <location>
        <begin position="986"/>
        <end position="1078"/>
    </location>
</feature>
<evidence type="ECO:0008006" key="9">
    <source>
        <dbReference type="Google" id="ProtNLM"/>
    </source>
</evidence>
<organism evidence="7 8">
    <name type="scientific">Mortierella polycephala</name>
    <dbReference type="NCBI Taxonomy" id="41804"/>
    <lineage>
        <taxon>Eukaryota</taxon>
        <taxon>Fungi</taxon>
        <taxon>Fungi incertae sedis</taxon>
        <taxon>Mucoromycota</taxon>
        <taxon>Mortierellomycotina</taxon>
        <taxon>Mortierellomycetes</taxon>
        <taxon>Mortierellales</taxon>
        <taxon>Mortierellaceae</taxon>
        <taxon>Mortierella</taxon>
    </lineage>
</organism>
<feature type="compositionally biased region" description="Polar residues" evidence="4">
    <location>
        <begin position="244"/>
        <end position="254"/>
    </location>
</feature>
<feature type="region of interest" description="Disordered" evidence="4">
    <location>
        <begin position="876"/>
        <end position="896"/>
    </location>
</feature>
<evidence type="ECO:0000256" key="4">
    <source>
        <dbReference type="SAM" id="MobiDB-lite"/>
    </source>
</evidence>
<feature type="compositionally biased region" description="Basic and acidic residues" evidence="4">
    <location>
        <begin position="1056"/>
        <end position="1069"/>
    </location>
</feature>
<dbReference type="InterPro" id="IPR011993">
    <property type="entry name" value="PH-like_dom_sf"/>
</dbReference>
<evidence type="ECO:0000259" key="6">
    <source>
        <dbReference type="PROSITE" id="PS50190"/>
    </source>
</evidence>
<dbReference type="Pfam" id="PF01369">
    <property type="entry name" value="Sec7"/>
    <property type="match status" value="1"/>
</dbReference>
<keyword evidence="8" id="KW-1185">Reference proteome</keyword>
<dbReference type="GO" id="GO:0032012">
    <property type="term" value="P:regulation of ARF protein signal transduction"/>
    <property type="evidence" value="ECO:0007669"/>
    <property type="project" value="InterPro"/>
</dbReference>
<feature type="compositionally biased region" description="Low complexity" evidence="4">
    <location>
        <begin position="370"/>
        <end position="379"/>
    </location>
</feature>
<feature type="region of interest" description="Disordered" evidence="4">
    <location>
        <begin position="475"/>
        <end position="530"/>
    </location>
</feature>
<feature type="region of interest" description="Disordered" evidence="4">
    <location>
        <begin position="932"/>
        <end position="951"/>
    </location>
</feature>
<feature type="compositionally biased region" description="Low complexity" evidence="4">
    <location>
        <begin position="877"/>
        <end position="892"/>
    </location>
</feature>
<dbReference type="GO" id="GO:0005085">
    <property type="term" value="F:guanyl-nucleotide exchange factor activity"/>
    <property type="evidence" value="ECO:0007669"/>
    <property type="project" value="InterPro"/>
</dbReference>
<dbReference type="EMBL" id="JAAAJA010000445">
    <property type="protein sequence ID" value="KAG0253678.1"/>
    <property type="molecule type" value="Genomic_DNA"/>
</dbReference>
<feature type="region of interest" description="Disordered" evidence="4">
    <location>
        <begin position="1476"/>
        <end position="1500"/>
    </location>
</feature>
<evidence type="ECO:0000313" key="8">
    <source>
        <dbReference type="Proteomes" id="UP000726737"/>
    </source>
</evidence>
<evidence type="ECO:0000259" key="5">
    <source>
        <dbReference type="PROSITE" id="PS50003"/>
    </source>
</evidence>
<feature type="compositionally biased region" description="Low complexity" evidence="4">
    <location>
        <begin position="818"/>
        <end position="832"/>
    </location>
</feature>
<evidence type="ECO:0000256" key="1">
    <source>
        <dbReference type="ARBA" id="ARBA00004236"/>
    </source>
</evidence>
<dbReference type="InterPro" id="IPR023394">
    <property type="entry name" value="Sec7_C_sf"/>
</dbReference>
<feature type="compositionally biased region" description="Low complexity" evidence="4">
    <location>
        <begin position="1039"/>
        <end position="1052"/>
    </location>
</feature>
<feature type="compositionally biased region" description="Polar residues" evidence="4">
    <location>
        <begin position="66"/>
        <end position="81"/>
    </location>
</feature>
<gene>
    <name evidence="7" type="ORF">BG011_006228</name>
</gene>
<name>A0A9P6PTD2_9FUNG</name>
<dbReference type="OrthoDB" id="2157641at2759"/>
<dbReference type="InterPro" id="IPR001605">
    <property type="entry name" value="PH_dom-spectrin-type"/>
</dbReference>
<feature type="compositionally biased region" description="Low complexity" evidence="4">
    <location>
        <begin position="91"/>
        <end position="129"/>
    </location>
</feature>
<sequence>MNSEDIQSAQRRRQSTIESPESASSSILDEPASSGDIEAKSTNARSLKAPPTTANRNSIGIWGGTKSATSTPNLTNLTMNSDFFGPYPPQSTASGKKSSPGTSTKSGSGSGSRSRSGSGSGSGPIPAAGTGAGPGSGMGSRSATDPSPNTHGTTTSSAGSFKQQRKRSEIIGGIKTFDDKDAPPIPVMPTHHSNNSTISHQSTSSSLTNSYPLFAMINATDVPELPSLLSKEIQGFGPLDTLPSVDNINDTQGVKPQDQDQEGQSTPKESQAIAIPLPKTTPSNLDVELDRELSNSVSTVQSWLRMSHSDLGDTTTIVVPHSTLSTNTPTTTATTATIATITTTTTDITSVTLATPPNSTDSSTVYPHMATTSSSAASTDPQDLRRPSHTSTASTLDDDSESEDINVPVAVLTMGSNRLSKMYETGSVDLNQSETSLYYSTVSNDDLGEISSIPVSGKVMRNSIRFSEYGLLMSKDLPSTPVSGSTPGLLGPQRPDKPLPQRPVSLFMSSSAPQETTSAQSASRAPTALGGSSLLAPMTYHSNVGARPATICVSGDEANKYPAIAPVSTSSTRATSASSTGAAAPVTVTVTITPLSAATSLLPPTSPLPQEPSKPELESAQKPEESMDSLALKTAKRCITEDETFLRRDEISSYLGAATSNPRFSQLILMYYMRHFNFSGKRLDVAFRQLCHKLMLRGETQEVDRVLEAFAARFVECNPESIFGHKDVVHAITYSILLLNTDLHVVQQSNSSKMSRSAFVKNTLQVVMAQTEYREQQERELSPEDSSAHGLTLSSAKTGGLSVNGSGSGGKKRTPSVKSWKSGTSQQSKSSKMGPDPKANGGHGNGKWWLQELETLLKEIYTTVKHYQILLPTPNNAGSASVSAPTTPTAAGFTHSSPQNLLKPAFTGTPGFPSWMTRQGFLPNVLPENGFGGSGGLGGSTAPPISGSGGNTNGGSLFGIVRRSSLKTNTRAKQLRLDAIQRLNAQSAGAEDATSGSASSSPSSNRSAIRSAPGSANNSGSNSSRPTLTLPPTSASQNSDLGLSGLPSPASSVFSQHEKYAQRQHESNNHKPSAIKGHPGFRMEGILFRKHLLERADKKASHRAWKQLLVVLDQGGLSLFRADGQLGQASEEQGILFDEIRLQHTITNILPPPGYSSTRRHVFAIQLHTGAVYLFQAASAKECDEWAKTCNYWAARTTKEPLPGGVINMEYGWGRALELLSNQLGEPISSGGGPQGQTNTMGSTNSSGCSLVNQPQASSSLATPASSNISLEDDDTKSINNSMMGGSSFLNFPPPASSASTSSAIMTPIFSGGGVGTGIGNSKISIGNSGVGSGRSASIKSSSSRHQSFGSSLSNVSLGDRTVLFEWAAPLPTMSMSMLAEEEQCDALKRYVAGLESEMEVHQEHRGPMMKLFLPKSHNYTKAFNNWERRSRHLLKEMVKYQIYVESLEQSLKAQQDHQRQQDEENAKLEEELQHLDVEDDDEEGDHALDSSVENRAGQNVSLLGVNMDGVPVNAL</sequence>
<dbReference type="PANTHER" id="PTHR10663">
    <property type="entry name" value="GUANYL-NUCLEOTIDE EXCHANGE FACTOR"/>
    <property type="match status" value="1"/>
</dbReference>
<comment type="subcellular location">
    <subcellularLocation>
        <location evidence="1">Cell membrane</location>
    </subcellularLocation>
</comment>
<dbReference type="Gene3D" id="1.10.1000.11">
    <property type="entry name" value="Arf Nucleotide-binding Site Opener,domain 2"/>
    <property type="match status" value="1"/>
</dbReference>
<keyword evidence="3" id="KW-0472">Membrane</keyword>
<keyword evidence="2" id="KW-1003">Cell membrane</keyword>
<dbReference type="GO" id="GO:0005886">
    <property type="term" value="C:plasma membrane"/>
    <property type="evidence" value="ECO:0007669"/>
    <property type="project" value="UniProtKB-SubCell"/>
</dbReference>
<proteinExistence type="predicted"/>
<feature type="region of interest" description="Disordered" evidence="4">
    <location>
        <begin position="370"/>
        <end position="402"/>
    </location>
</feature>
<dbReference type="InterPro" id="IPR035999">
    <property type="entry name" value="Sec7_dom_sf"/>
</dbReference>
<feature type="compositionally biased region" description="Polar residues" evidence="4">
    <location>
        <begin position="1236"/>
        <end position="1270"/>
    </location>
</feature>
<feature type="compositionally biased region" description="Low complexity" evidence="4">
    <location>
        <begin position="987"/>
        <end position="1026"/>
    </location>
</feature>
<feature type="compositionally biased region" description="Polar residues" evidence="4">
    <location>
        <begin position="143"/>
        <end position="162"/>
    </location>
</feature>
<feature type="compositionally biased region" description="Low complexity" evidence="4">
    <location>
        <begin position="16"/>
        <end position="27"/>
    </location>
</feature>
<dbReference type="Proteomes" id="UP000726737">
    <property type="component" value="Unassembled WGS sequence"/>
</dbReference>
<dbReference type="PROSITE" id="PS50003">
    <property type="entry name" value="PH_DOMAIN"/>
    <property type="match status" value="1"/>
</dbReference>
<evidence type="ECO:0000256" key="2">
    <source>
        <dbReference type="ARBA" id="ARBA00022475"/>
    </source>
</evidence>
<feature type="region of interest" description="Disordered" evidence="4">
    <location>
        <begin position="1"/>
        <end position="206"/>
    </location>
</feature>
<dbReference type="InterPro" id="IPR001849">
    <property type="entry name" value="PH_domain"/>
</dbReference>
<evidence type="ECO:0000313" key="7">
    <source>
        <dbReference type="EMBL" id="KAG0253678.1"/>
    </source>
</evidence>
<feature type="region of interest" description="Disordered" evidence="4">
    <location>
        <begin position="240"/>
        <end position="272"/>
    </location>
</feature>
<dbReference type="Gene3D" id="2.30.29.30">
    <property type="entry name" value="Pleckstrin-homology domain (PH domain)/Phosphotyrosine-binding domain (PTB)"/>
    <property type="match status" value="1"/>
</dbReference>
<feature type="region of interest" description="Disordered" evidence="4">
    <location>
        <begin position="599"/>
        <end position="626"/>
    </location>
</feature>
<dbReference type="SUPFAM" id="SSF48425">
    <property type="entry name" value="Sec7 domain"/>
    <property type="match status" value="1"/>
</dbReference>
<protein>
    <recommendedName>
        <fullName evidence="9">SEC7 domain-containing protein</fullName>
    </recommendedName>
</protein>
<dbReference type="InterPro" id="IPR000904">
    <property type="entry name" value="Sec7_dom"/>
</dbReference>
<dbReference type="InterPro" id="IPR041681">
    <property type="entry name" value="PH_9"/>
</dbReference>
<feature type="domain" description="SEC7" evidence="6">
    <location>
        <begin position="617"/>
        <end position="765"/>
    </location>
</feature>
<feature type="region of interest" description="Disordered" evidence="4">
    <location>
        <begin position="1224"/>
        <end position="1273"/>
    </location>
</feature>
<feature type="compositionally biased region" description="Low complexity" evidence="4">
    <location>
        <begin position="190"/>
        <end position="206"/>
    </location>
</feature>